<evidence type="ECO:0000256" key="1">
    <source>
        <dbReference type="SAM" id="MobiDB-lite"/>
    </source>
</evidence>
<feature type="region of interest" description="Disordered" evidence="1">
    <location>
        <begin position="54"/>
        <end position="75"/>
    </location>
</feature>
<name>A0A8S1HGP2_9PELO</name>
<comment type="caution">
    <text evidence="2">The sequence shown here is derived from an EMBL/GenBank/DDBJ whole genome shotgun (WGS) entry which is preliminary data.</text>
</comment>
<keyword evidence="3" id="KW-1185">Reference proteome</keyword>
<dbReference type="AlphaFoldDB" id="A0A8S1HGP2"/>
<organism evidence="2 3">
    <name type="scientific">Caenorhabditis auriculariae</name>
    <dbReference type="NCBI Taxonomy" id="2777116"/>
    <lineage>
        <taxon>Eukaryota</taxon>
        <taxon>Metazoa</taxon>
        <taxon>Ecdysozoa</taxon>
        <taxon>Nematoda</taxon>
        <taxon>Chromadorea</taxon>
        <taxon>Rhabditida</taxon>
        <taxon>Rhabditina</taxon>
        <taxon>Rhabditomorpha</taxon>
        <taxon>Rhabditoidea</taxon>
        <taxon>Rhabditidae</taxon>
        <taxon>Peloderinae</taxon>
        <taxon>Caenorhabditis</taxon>
    </lineage>
</organism>
<evidence type="ECO:0000313" key="2">
    <source>
        <dbReference type="EMBL" id="CAD6193528.1"/>
    </source>
</evidence>
<dbReference type="EMBL" id="CAJGYM010000036">
    <property type="protein sequence ID" value="CAD6193528.1"/>
    <property type="molecule type" value="Genomic_DNA"/>
</dbReference>
<dbReference type="Proteomes" id="UP000835052">
    <property type="component" value="Unassembled WGS sequence"/>
</dbReference>
<gene>
    <name evidence="2" type="ORF">CAUJ_LOCUS9447</name>
</gene>
<sequence length="100" mass="11086">MMSFAAEDAYQLVIIVEMFLNKLFALTTTASERKSRRAPLSHLNNYRQTLSAVSISPAASPSQTSPAAEKEAPNLCSTSKISPAHYYTRRLNALQQMRPP</sequence>
<feature type="compositionally biased region" description="Low complexity" evidence="1">
    <location>
        <begin position="54"/>
        <end position="67"/>
    </location>
</feature>
<protein>
    <submittedName>
        <fullName evidence="2">Uncharacterized protein</fullName>
    </submittedName>
</protein>
<reference evidence="2" key="1">
    <citation type="submission" date="2020-10" db="EMBL/GenBank/DDBJ databases">
        <authorList>
            <person name="Kikuchi T."/>
        </authorList>
    </citation>
    <scope>NUCLEOTIDE SEQUENCE</scope>
    <source>
        <strain evidence="2">NKZ352</strain>
    </source>
</reference>
<accession>A0A8S1HGP2</accession>
<evidence type="ECO:0000313" key="3">
    <source>
        <dbReference type="Proteomes" id="UP000835052"/>
    </source>
</evidence>
<proteinExistence type="predicted"/>